<protein>
    <submittedName>
        <fullName evidence="1">Uncharacterized protein</fullName>
    </submittedName>
</protein>
<organism evidence="1 2">
    <name type="scientific">Dendrobium thyrsiflorum</name>
    <name type="common">Pinecone-like raceme dendrobium</name>
    <name type="synonym">Orchid</name>
    <dbReference type="NCBI Taxonomy" id="117978"/>
    <lineage>
        <taxon>Eukaryota</taxon>
        <taxon>Viridiplantae</taxon>
        <taxon>Streptophyta</taxon>
        <taxon>Embryophyta</taxon>
        <taxon>Tracheophyta</taxon>
        <taxon>Spermatophyta</taxon>
        <taxon>Magnoliopsida</taxon>
        <taxon>Liliopsida</taxon>
        <taxon>Asparagales</taxon>
        <taxon>Orchidaceae</taxon>
        <taxon>Epidendroideae</taxon>
        <taxon>Malaxideae</taxon>
        <taxon>Dendrobiinae</taxon>
        <taxon>Dendrobium</taxon>
    </lineage>
</organism>
<gene>
    <name evidence="1" type="ORF">M5K25_005483</name>
</gene>
<evidence type="ECO:0000313" key="1">
    <source>
        <dbReference type="EMBL" id="KAL0924634.1"/>
    </source>
</evidence>
<comment type="caution">
    <text evidence="1">The sequence shown here is derived from an EMBL/GenBank/DDBJ whole genome shotgun (WGS) entry which is preliminary data.</text>
</comment>
<dbReference type="EMBL" id="JANQDX010000005">
    <property type="protein sequence ID" value="KAL0924634.1"/>
    <property type="molecule type" value="Genomic_DNA"/>
</dbReference>
<dbReference type="Proteomes" id="UP001552299">
    <property type="component" value="Unassembled WGS sequence"/>
</dbReference>
<keyword evidence="2" id="KW-1185">Reference proteome</keyword>
<name>A0ABD0VHM7_DENTH</name>
<evidence type="ECO:0000313" key="2">
    <source>
        <dbReference type="Proteomes" id="UP001552299"/>
    </source>
</evidence>
<sequence length="353" mass="39334">MPCSPQLLSTLVGKVNLDKDANDITDNKDFFEDETEVIKLDYLYDLNPDLGVLEPLDIATLVHPDPNFIKDIPLDKVYLEDINLISKDADLTLNTLKLSSYDSDFIVSPNETTPNNSDLILNNSDVDNLELKVSQLDLLPKLDPGLINPKPIELRVITKHEPIENTYMSLEDSNLNLKDSEPKWNNEHSFVLLESILGVAPLDLHLTKCVFPDLAYHNFLCTDFNIRESLSPYLPVASLTIVPASVLETLPNLLSPIPAGDSLGYPIVVMSHDPSSYYIPNFYIMPSISTSFPIKHHISPSWMTLLDYPAATGRVSMTLAEAAYRSSFVANDVFINPPTPVPLNMETLCPLLL</sequence>
<accession>A0ABD0VHM7</accession>
<reference evidence="1 2" key="1">
    <citation type="journal article" date="2024" name="Plant Biotechnol. J.">
        <title>Dendrobium thyrsiflorum genome and its molecular insights into genes involved in important horticultural traits.</title>
        <authorList>
            <person name="Chen B."/>
            <person name="Wang J.Y."/>
            <person name="Zheng P.J."/>
            <person name="Li K.L."/>
            <person name="Liang Y.M."/>
            <person name="Chen X.F."/>
            <person name="Zhang C."/>
            <person name="Zhao X."/>
            <person name="He X."/>
            <person name="Zhang G.Q."/>
            <person name="Liu Z.J."/>
            <person name="Xu Q."/>
        </authorList>
    </citation>
    <scope>NUCLEOTIDE SEQUENCE [LARGE SCALE GENOMIC DNA]</scope>
    <source>
        <strain evidence="1">GZMU011</strain>
    </source>
</reference>
<dbReference type="AlphaFoldDB" id="A0ABD0VHM7"/>
<proteinExistence type="predicted"/>